<protein>
    <submittedName>
        <fullName evidence="2">Uncharacterized protein</fullName>
    </submittedName>
</protein>
<dbReference type="AlphaFoldDB" id="A0AAU9NXU6"/>
<proteinExistence type="predicted"/>
<accession>A0AAU9NXU6</accession>
<dbReference type="Proteomes" id="UP001157418">
    <property type="component" value="Unassembled WGS sequence"/>
</dbReference>
<feature type="signal peptide" evidence="1">
    <location>
        <begin position="1"/>
        <end position="23"/>
    </location>
</feature>
<evidence type="ECO:0000313" key="3">
    <source>
        <dbReference type="Proteomes" id="UP001157418"/>
    </source>
</evidence>
<dbReference type="EMBL" id="CAKMRJ010005412">
    <property type="protein sequence ID" value="CAH1442595.1"/>
    <property type="molecule type" value="Genomic_DNA"/>
</dbReference>
<feature type="chain" id="PRO_5043739939" evidence="1">
    <location>
        <begin position="24"/>
        <end position="104"/>
    </location>
</feature>
<evidence type="ECO:0000313" key="2">
    <source>
        <dbReference type="EMBL" id="CAH1442595.1"/>
    </source>
</evidence>
<sequence>MPLFKLFQIWFVQIILMLASSWSRPRWWPKYDHSHHCFQTIRFLLIYVGMVRLETKVGHLGTSCWNWVLDIKRIMDDLYEYRVVWTLAGAIPRLCCRKVESLRS</sequence>
<comment type="caution">
    <text evidence="2">The sequence shown here is derived from an EMBL/GenBank/DDBJ whole genome shotgun (WGS) entry which is preliminary data.</text>
</comment>
<reference evidence="2 3" key="1">
    <citation type="submission" date="2022-01" db="EMBL/GenBank/DDBJ databases">
        <authorList>
            <person name="Xiong W."/>
            <person name="Schranz E."/>
        </authorList>
    </citation>
    <scope>NUCLEOTIDE SEQUENCE [LARGE SCALE GENOMIC DNA]</scope>
</reference>
<name>A0AAU9NXU6_9ASTR</name>
<keyword evidence="3" id="KW-1185">Reference proteome</keyword>
<gene>
    <name evidence="2" type="ORF">LVIROSA_LOCUS28571</name>
</gene>
<organism evidence="2 3">
    <name type="scientific">Lactuca virosa</name>
    <dbReference type="NCBI Taxonomy" id="75947"/>
    <lineage>
        <taxon>Eukaryota</taxon>
        <taxon>Viridiplantae</taxon>
        <taxon>Streptophyta</taxon>
        <taxon>Embryophyta</taxon>
        <taxon>Tracheophyta</taxon>
        <taxon>Spermatophyta</taxon>
        <taxon>Magnoliopsida</taxon>
        <taxon>eudicotyledons</taxon>
        <taxon>Gunneridae</taxon>
        <taxon>Pentapetalae</taxon>
        <taxon>asterids</taxon>
        <taxon>campanulids</taxon>
        <taxon>Asterales</taxon>
        <taxon>Asteraceae</taxon>
        <taxon>Cichorioideae</taxon>
        <taxon>Cichorieae</taxon>
        <taxon>Lactucinae</taxon>
        <taxon>Lactuca</taxon>
    </lineage>
</organism>
<evidence type="ECO:0000256" key="1">
    <source>
        <dbReference type="SAM" id="SignalP"/>
    </source>
</evidence>
<keyword evidence="1" id="KW-0732">Signal</keyword>